<evidence type="ECO:0000256" key="11">
    <source>
        <dbReference type="ARBA" id="ARBA00024006"/>
    </source>
</evidence>
<dbReference type="InterPro" id="IPR020841">
    <property type="entry name" value="PKS_Beta-ketoAc_synthase_dom"/>
</dbReference>
<proteinExistence type="inferred from homology"/>
<feature type="active site" description="For beta-ketoacyl synthase activity" evidence="15">
    <location>
        <position position="163"/>
    </location>
</feature>
<evidence type="ECO:0000256" key="4">
    <source>
        <dbReference type="ARBA" id="ARBA00014657"/>
    </source>
</evidence>
<dbReference type="AlphaFoldDB" id="A0A0B2A6U7"/>
<organism evidence="18 19">
    <name type="scientific">Microbacterium mangrovi</name>
    <dbReference type="NCBI Taxonomy" id="1348253"/>
    <lineage>
        <taxon>Bacteria</taxon>
        <taxon>Bacillati</taxon>
        <taxon>Actinomycetota</taxon>
        <taxon>Actinomycetes</taxon>
        <taxon>Micrococcales</taxon>
        <taxon>Microbacteriaceae</taxon>
        <taxon>Microbacterium</taxon>
    </lineage>
</organism>
<comment type="catalytic activity">
    <reaction evidence="13 14">
        <text>a fatty acyl-[ACP] + malonyl-[ACP] + H(+) = a 3-oxoacyl-[ACP] + holo-[ACP] + CO2</text>
        <dbReference type="Rhea" id="RHEA:22836"/>
        <dbReference type="Rhea" id="RHEA-COMP:9623"/>
        <dbReference type="Rhea" id="RHEA-COMP:9685"/>
        <dbReference type="Rhea" id="RHEA-COMP:9916"/>
        <dbReference type="Rhea" id="RHEA-COMP:14125"/>
        <dbReference type="ChEBI" id="CHEBI:15378"/>
        <dbReference type="ChEBI" id="CHEBI:16526"/>
        <dbReference type="ChEBI" id="CHEBI:64479"/>
        <dbReference type="ChEBI" id="CHEBI:78449"/>
        <dbReference type="ChEBI" id="CHEBI:78776"/>
        <dbReference type="ChEBI" id="CHEBI:138651"/>
    </reaction>
</comment>
<keyword evidence="19" id="KW-1185">Reference proteome</keyword>
<dbReference type="Proteomes" id="UP000031030">
    <property type="component" value="Unassembled WGS sequence"/>
</dbReference>
<dbReference type="STRING" id="1348253.LK09_10920"/>
<dbReference type="InterPro" id="IPR017568">
    <property type="entry name" value="3-oxoacyl-ACP_synth-2"/>
</dbReference>
<evidence type="ECO:0000259" key="17">
    <source>
        <dbReference type="PROSITE" id="PS52004"/>
    </source>
</evidence>
<dbReference type="EMBL" id="JTDK01000010">
    <property type="protein sequence ID" value="KHK97316.1"/>
    <property type="molecule type" value="Genomic_DNA"/>
</dbReference>
<dbReference type="PROSITE" id="PS52004">
    <property type="entry name" value="KS3_2"/>
    <property type="match status" value="1"/>
</dbReference>
<dbReference type="GO" id="GO:0004315">
    <property type="term" value="F:3-oxoacyl-[acyl-carrier-protein] synthase activity"/>
    <property type="evidence" value="ECO:0007669"/>
    <property type="project" value="UniProtKB-EC"/>
</dbReference>
<comment type="caution">
    <text evidence="18">The sequence shown here is derived from an EMBL/GenBank/DDBJ whole genome shotgun (WGS) entry which is preliminary data.</text>
</comment>
<evidence type="ECO:0000313" key="18">
    <source>
        <dbReference type="EMBL" id="KHK97316.1"/>
    </source>
</evidence>
<evidence type="ECO:0000256" key="13">
    <source>
        <dbReference type="ARBA" id="ARBA00047659"/>
    </source>
</evidence>
<evidence type="ECO:0000256" key="10">
    <source>
        <dbReference type="ARBA" id="ARBA00023315"/>
    </source>
</evidence>
<dbReference type="InterPro" id="IPR014031">
    <property type="entry name" value="Ketoacyl_synth_C"/>
</dbReference>
<feature type="domain" description="Ketosynthase family 3 (KS3)" evidence="17">
    <location>
        <begin position="3"/>
        <end position="411"/>
    </location>
</feature>
<dbReference type="RefSeq" id="WP_039399210.1">
    <property type="nucleotide sequence ID" value="NZ_JTDK01000010.1"/>
</dbReference>
<evidence type="ECO:0000256" key="7">
    <source>
        <dbReference type="ARBA" id="ARBA00022832"/>
    </source>
</evidence>
<dbReference type="Pfam" id="PF02801">
    <property type="entry name" value="Ketoacyl-synt_C"/>
    <property type="match status" value="1"/>
</dbReference>
<evidence type="ECO:0000256" key="1">
    <source>
        <dbReference type="ARBA" id="ARBA00005194"/>
    </source>
</evidence>
<dbReference type="NCBIfam" id="NF005589">
    <property type="entry name" value="PRK07314.1"/>
    <property type="match status" value="1"/>
</dbReference>
<dbReference type="SMART" id="SM00825">
    <property type="entry name" value="PKS_KS"/>
    <property type="match status" value="1"/>
</dbReference>
<sequence length="412" mass="42740">MSASRIVVTGIGASTPIGGTAPESWSALLGGASGARTLEYDWVEKYQLPVTFAAEAIVRPETVLDRPVAKRLDPSAQLALVAAMEAWEDAGSPEVDPDRLGVDFATGIGGFWTLLNAWDTLREKGPRRVMPMTVPMLMPNAAAGNLSLHFNARAFARTVASACASSTESIVNALEHLQDGLADVVIAGGTESVIHPITIAGFASMQALSKRNEDPAEASRPTSVDRDGFVMGEGAAVLILETEEHAKARGARIYATVVGGGVTADSYHITANDPEGLGAARAVRQALEMAGASPDDVTHVNAHATSTPVGDPNEYVALKSVFGSRIDEIPVSATKASTGHLLGGTGALEAIFAILAIRDRQAPPTINVTEQDPEVPFAIDAKPISLGSGDQLAISNSFGFGGHNAVVAFASV</sequence>
<gene>
    <name evidence="18" type="ORF">LK09_10920</name>
</gene>
<evidence type="ECO:0000256" key="12">
    <source>
        <dbReference type="ARBA" id="ARBA00047318"/>
    </source>
</evidence>
<evidence type="ECO:0000256" key="15">
    <source>
        <dbReference type="PIRSR" id="PIRSR000447-1"/>
    </source>
</evidence>
<dbReference type="InterPro" id="IPR016039">
    <property type="entry name" value="Thiolase-like"/>
</dbReference>
<dbReference type="CDD" id="cd00834">
    <property type="entry name" value="KAS_I_II"/>
    <property type="match status" value="1"/>
</dbReference>
<comment type="pathway">
    <text evidence="1 14">Lipid metabolism; fatty acid biosynthesis.</text>
</comment>
<dbReference type="SUPFAM" id="SSF53901">
    <property type="entry name" value="Thiolase-like"/>
    <property type="match status" value="2"/>
</dbReference>
<dbReference type="EC" id="2.3.1.179" evidence="3 14"/>
<keyword evidence="8" id="KW-0443">Lipid metabolism</keyword>
<accession>A0A0B2A6U7</accession>
<name>A0A0B2A6U7_9MICO</name>
<dbReference type="OrthoDB" id="9808669at2"/>
<dbReference type="GO" id="GO:0006633">
    <property type="term" value="P:fatty acid biosynthetic process"/>
    <property type="evidence" value="ECO:0007669"/>
    <property type="project" value="UniProtKB-UniPathway"/>
</dbReference>
<comment type="function">
    <text evidence="11 14">Involved in the type II fatty acid elongation cycle. Catalyzes the elongation of a wide range of acyl-ACP by the addition of two carbons from malonyl-ACP to an acyl acceptor. Can efficiently catalyze the conversion of palmitoleoyl-ACP (cis-hexadec-9-enoyl-ACP) to cis-vaccenoyl-ACP (cis-octadec-11-enoyl-ACP), an essential step in the thermal regulation of fatty acid composition.</text>
</comment>
<comment type="catalytic activity">
    <reaction evidence="12 14">
        <text>(9Z)-hexadecenoyl-[ACP] + malonyl-[ACP] + H(+) = 3-oxo-(11Z)-octadecenoyl-[ACP] + holo-[ACP] + CO2</text>
        <dbReference type="Rhea" id="RHEA:55040"/>
        <dbReference type="Rhea" id="RHEA-COMP:9623"/>
        <dbReference type="Rhea" id="RHEA-COMP:9685"/>
        <dbReference type="Rhea" id="RHEA-COMP:10800"/>
        <dbReference type="Rhea" id="RHEA-COMP:14074"/>
        <dbReference type="ChEBI" id="CHEBI:15378"/>
        <dbReference type="ChEBI" id="CHEBI:16526"/>
        <dbReference type="ChEBI" id="CHEBI:64479"/>
        <dbReference type="ChEBI" id="CHEBI:78449"/>
        <dbReference type="ChEBI" id="CHEBI:83989"/>
        <dbReference type="ChEBI" id="CHEBI:138538"/>
        <dbReference type="EC" id="2.3.1.179"/>
    </reaction>
</comment>
<protein>
    <recommendedName>
        <fullName evidence="4 14">3-oxoacyl-[acyl-carrier-protein] synthase 2</fullName>
        <ecNumber evidence="3 14">2.3.1.179</ecNumber>
    </recommendedName>
</protein>
<evidence type="ECO:0000313" key="19">
    <source>
        <dbReference type="Proteomes" id="UP000031030"/>
    </source>
</evidence>
<dbReference type="PANTHER" id="PTHR11712:SF336">
    <property type="entry name" value="3-OXOACYL-[ACYL-CARRIER-PROTEIN] SYNTHASE, MITOCHONDRIAL"/>
    <property type="match status" value="1"/>
</dbReference>
<evidence type="ECO:0000256" key="3">
    <source>
        <dbReference type="ARBA" id="ARBA00012356"/>
    </source>
</evidence>
<dbReference type="FunFam" id="3.40.47.10:FF:000018">
    <property type="entry name" value="3-oxoacyl-[acyl-carrier-protein] synthase 2"/>
    <property type="match status" value="1"/>
</dbReference>
<dbReference type="Gene3D" id="3.40.47.10">
    <property type="match status" value="2"/>
</dbReference>
<keyword evidence="5 14" id="KW-0444">Lipid biosynthesis</keyword>
<comment type="similarity">
    <text evidence="2 14 16">Belongs to the thiolase-like superfamily. Beta-ketoacyl-ACP synthases family.</text>
</comment>
<dbReference type="InterPro" id="IPR000794">
    <property type="entry name" value="Beta-ketoacyl_synthase"/>
</dbReference>
<dbReference type="PANTHER" id="PTHR11712">
    <property type="entry name" value="POLYKETIDE SYNTHASE-RELATED"/>
    <property type="match status" value="1"/>
</dbReference>
<dbReference type="Pfam" id="PF00109">
    <property type="entry name" value="ketoacyl-synt"/>
    <property type="match status" value="1"/>
</dbReference>
<evidence type="ECO:0000256" key="6">
    <source>
        <dbReference type="ARBA" id="ARBA00022679"/>
    </source>
</evidence>
<keyword evidence="6 14" id="KW-0808">Transferase</keyword>
<keyword evidence="7" id="KW-0276">Fatty acid metabolism</keyword>
<evidence type="ECO:0000256" key="8">
    <source>
        <dbReference type="ARBA" id="ARBA00023098"/>
    </source>
</evidence>
<evidence type="ECO:0000256" key="14">
    <source>
        <dbReference type="PIRNR" id="PIRNR000447"/>
    </source>
</evidence>
<evidence type="ECO:0000256" key="2">
    <source>
        <dbReference type="ARBA" id="ARBA00008467"/>
    </source>
</evidence>
<dbReference type="InterPro" id="IPR014030">
    <property type="entry name" value="Ketoacyl_synth_N"/>
</dbReference>
<keyword evidence="9 14" id="KW-0275">Fatty acid biosynthesis</keyword>
<reference evidence="18 19" key="1">
    <citation type="submission" date="2014-11" db="EMBL/GenBank/DDBJ databases">
        <title>Genome sequence of Microbacterium mangrovi MUSC 115(T).</title>
        <authorList>
            <person name="Lee L.-H."/>
        </authorList>
    </citation>
    <scope>NUCLEOTIDE SEQUENCE [LARGE SCALE GENOMIC DNA]</scope>
    <source>
        <strain evidence="18 19">MUSC 115</strain>
    </source>
</reference>
<dbReference type="UniPathway" id="UPA00094"/>
<dbReference type="PIRSF" id="PIRSF000447">
    <property type="entry name" value="KAS_II"/>
    <property type="match status" value="1"/>
</dbReference>
<keyword evidence="10 14" id="KW-0012">Acyltransferase</keyword>
<dbReference type="GO" id="GO:0005829">
    <property type="term" value="C:cytosol"/>
    <property type="evidence" value="ECO:0007669"/>
    <property type="project" value="TreeGrafter"/>
</dbReference>
<evidence type="ECO:0000256" key="9">
    <source>
        <dbReference type="ARBA" id="ARBA00023160"/>
    </source>
</evidence>
<evidence type="ECO:0000256" key="16">
    <source>
        <dbReference type="RuleBase" id="RU003694"/>
    </source>
</evidence>
<evidence type="ECO:0000256" key="5">
    <source>
        <dbReference type="ARBA" id="ARBA00022516"/>
    </source>
</evidence>